<evidence type="ECO:0000259" key="4">
    <source>
        <dbReference type="PROSITE" id="PS51782"/>
    </source>
</evidence>
<feature type="chain" id="PRO_5045959305" evidence="3">
    <location>
        <begin position="31"/>
        <end position="284"/>
    </location>
</feature>
<dbReference type="PANTHER" id="PTHR21666:SF263">
    <property type="entry name" value="MUREIN HYDROLASE ACTIVATOR NLPD"/>
    <property type="match status" value="1"/>
</dbReference>
<keyword evidence="3" id="KW-0732">Signal</keyword>
<comment type="similarity">
    <text evidence="1">Belongs to the E.coli NlpD/Haemophilus LppB family.</text>
</comment>
<evidence type="ECO:0000256" key="1">
    <source>
        <dbReference type="ARBA" id="ARBA00038420"/>
    </source>
</evidence>
<dbReference type="InterPro" id="IPR016047">
    <property type="entry name" value="M23ase_b-sheet_dom"/>
</dbReference>
<evidence type="ECO:0000313" key="5">
    <source>
        <dbReference type="EMBL" id="MDO3383992.1"/>
    </source>
</evidence>
<protein>
    <submittedName>
        <fullName evidence="5">Peptidoglycan DD-metalloendopeptidase family protein</fullName>
    </submittedName>
</protein>
<dbReference type="InterPro" id="IPR018392">
    <property type="entry name" value="LysM"/>
</dbReference>
<accession>A0ABT8TIS3</accession>
<comment type="caution">
    <text evidence="5">The sequence shown here is derived from an EMBL/GenBank/DDBJ whole genome shotgun (WGS) entry which is preliminary data.</text>
</comment>
<organism evidence="5 6">
    <name type="scientific">Gilvimarinus algae</name>
    <dbReference type="NCBI Taxonomy" id="3058037"/>
    <lineage>
        <taxon>Bacteria</taxon>
        <taxon>Pseudomonadati</taxon>
        <taxon>Pseudomonadota</taxon>
        <taxon>Gammaproteobacteria</taxon>
        <taxon>Cellvibrionales</taxon>
        <taxon>Cellvibrionaceae</taxon>
        <taxon>Gilvimarinus</taxon>
    </lineage>
</organism>
<dbReference type="SMART" id="SM00257">
    <property type="entry name" value="LysM"/>
    <property type="match status" value="1"/>
</dbReference>
<reference evidence="5" key="1">
    <citation type="submission" date="2023-07" db="EMBL/GenBank/DDBJ databases">
        <title>Gilvimarinus algae sp. nov., isolated from the surface of Kelp.</title>
        <authorList>
            <person name="Sun Y.Y."/>
            <person name="Gong Y."/>
            <person name="Du Z.J."/>
        </authorList>
    </citation>
    <scope>NUCLEOTIDE SEQUENCE</scope>
    <source>
        <strain evidence="5">SDUM040014</strain>
    </source>
</reference>
<dbReference type="Proteomes" id="UP001168380">
    <property type="component" value="Unassembled WGS sequence"/>
</dbReference>
<dbReference type="InterPro" id="IPR036779">
    <property type="entry name" value="LysM_dom_sf"/>
</dbReference>
<feature type="domain" description="LysM" evidence="4">
    <location>
        <begin position="47"/>
        <end position="91"/>
    </location>
</feature>
<dbReference type="InterPro" id="IPR011055">
    <property type="entry name" value="Dup_hybrid_motif"/>
</dbReference>
<dbReference type="SUPFAM" id="SSF51261">
    <property type="entry name" value="Duplicated hybrid motif"/>
    <property type="match status" value="1"/>
</dbReference>
<keyword evidence="6" id="KW-1185">Reference proteome</keyword>
<dbReference type="CDD" id="cd12797">
    <property type="entry name" value="M23_peptidase"/>
    <property type="match status" value="1"/>
</dbReference>
<name>A0ABT8TIS3_9GAMM</name>
<evidence type="ECO:0000256" key="3">
    <source>
        <dbReference type="SAM" id="SignalP"/>
    </source>
</evidence>
<proteinExistence type="inferred from homology"/>
<dbReference type="PROSITE" id="PS51782">
    <property type="entry name" value="LYSM"/>
    <property type="match status" value="1"/>
</dbReference>
<dbReference type="Pfam" id="PF01551">
    <property type="entry name" value="Peptidase_M23"/>
    <property type="match status" value="1"/>
</dbReference>
<gene>
    <name evidence="5" type="ORF">QWI16_17555</name>
</gene>
<dbReference type="RefSeq" id="WP_302715179.1">
    <property type="nucleotide sequence ID" value="NZ_JAULRT010000062.1"/>
</dbReference>
<feature type="signal peptide" evidence="3">
    <location>
        <begin position="1"/>
        <end position="30"/>
    </location>
</feature>
<dbReference type="PANTHER" id="PTHR21666">
    <property type="entry name" value="PEPTIDASE-RELATED"/>
    <property type="match status" value="1"/>
</dbReference>
<dbReference type="CDD" id="cd00118">
    <property type="entry name" value="LysM"/>
    <property type="match status" value="1"/>
</dbReference>
<evidence type="ECO:0000256" key="2">
    <source>
        <dbReference type="SAM" id="MobiDB-lite"/>
    </source>
</evidence>
<dbReference type="Gene3D" id="2.70.70.10">
    <property type="entry name" value="Glucose Permease (Domain IIA)"/>
    <property type="match status" value="1"/>
</dbReference>
<dbReference type="InterPro" id="IPR050570">
    <property type="entry name" value="Cell_wall_metabolism_enzyme"/>
</dbReference>
<feature type="region of interest" description="Disordered" evidence="2">
    <location>
        <begin position="97"/>
        <end position="164"/>
    </location>
</feature>
<evidence type="ECO:0000313" key="6">
    <source>
        <dbReference type="Proteomes" id="UP001168380"/>
    </source>
</evidence>
<dbReference type="EMBL" id="JAULRT010000062">
    <property type="protein sequence ID" value="MDO3383992.1"/>
    <property type="molecule type" value="Genomic_DNA"/>
</dbReference>
<sequence>MLTGWLSRHWRRIALFGILNSALLVGCASAPPARVADREQPPTRKIQVHTVSSNETLYSIAWRYGLDFRELARHNGIGPPYTIYVSQQLRLDVNDASRRRPPPAIASRTQAPAAAPVSSPTSASRTPSRSTPTTPPASSSTRSENRTPANSTAEPPPMLSGPVKWRWPASGPVIAGFSSAGGLNKGIDIGGKLGEPVVAAASGNVVYAGSGLRGYGKLVIVKHNETYLSAYAHNRVLMVREGESVKAGQQIAELGSSGTDKEKLHFEIRRDGKPVNPLTFLPKR</sequence>
<feature type="compositionally biased region" description="Low complexity" evidence="2">
    <location>
        <begin position="105"/>
        <end position="142"/>
    </location>
</feature>
<dbReference type="Pfam" id="PF01476">
    <property type="entry name" value="LysM"/>
    <property type="match status" value="1"/>
</dbReference>
<dbReference type="Gene3D" id="3.10.350.10">
    <property type="entry name" value="LysM domain"/>
    <property type="match status" value="1"/>
</dbReference>